<evidence type="ECO:0000256" key="2">
    <source>
        <dbReference type="ARBA" id="ARBA00023015"/>
    </source>
</evidence>
<dbReference type="Gene3D" id="3.40.190.290">
    <property type="match status" value="1"/>
</dbReference>
<feature type="domain" description="HTH lysR-type" evidence="5">
    <location>
        <begin position="1"/>
        <end position="58"/>
    </location>
</feature>
<dbReference type="Gene3D" id="1.10.10.10">
    <property type="entry name" value="Winged helix-like DNA-binding domain superfamily/Winged helix DNA-binding domain"/>
    <property type="match status" value="1"/>
</dbReference>
<comment type="caution">
    <text evidence="6">The sequence shown here is derived from an EMBL/GenBank/DDBJ whole genome shotgun (WGS) entry which is preliminary data.</text>
</comment>
<dbReference type="FunFam" id="1.10.10.10:FF:000001">
    <property type="entry name" value="LysR family transcriptional regulator"/>
    <property type="match status" value="1"/>
</dbReference>
<sequence>MLSRQFQIFMHVVECGSFSRAASITYTTPASVMKHINALEERLGLVLFERGSSGVRVTPAGKSLYEDGKKLVSEAQNALKKAKNIKNEMTTLRIGSSFLNSSEALTNICARHKEHFKHYKFSIVPYDDDRDNILSIIASLGERIDLLVGAFNSRKMQACANYFILGSYRLCVALPSGHPLAGKRSLHLKELHGEHLMMVKTGDTEFLDDFAAMLKAEHPQITIEETDYYYDMDTFNLCGQKEVLLL</sequence>
<comment type="similarity">
    <text evidence="1">Belongs to the LysR transcriptional regulatory family.</text>
</comment>
<organism evidence="6 7">
    <name type="scientific">Mailhella massiliensis</name>
    <dbReference type="NCBI Taxonomy" id="1903261"/>
    <lineage>
        <taxon>Bacteria</taxon>
        <taxon>Pseudomonadati</taxon>
        <taxon>Thermodesulfobacteriota</taxon>
        <taxon>Desulfovibrionia</taxon>
        <taxon>Desulfovibrionales</taxon>
        <taxon>Desulfovibrionaceae</taxon>
        <taxon>Mailhella</taxon>
    </lineage>
</organism>
<proteinExistence type="inferred from homology"/>
<evidence type="ECO:0000256" key="3">
    <source>
        <dbReference type="ARBA" id="ARBA00023125"/>
    </source>
</evidence>
<feature type="non-terminal residue" evidence="6">
    <location>
        <position position="246"/>
    </location>
</feature>
<keyword evidence="2" id="KW-0805">Transcription regulation</keyword>
<dbReference type="Proteomes" id="UP000698963">
    <property type="component" value="Unassembled WGS sequence"/>
</dbReference>
<dbReference type="SUPFAM" id="SSF46785">
    <property type="entry name" value="Winged helix' DNA-binding domain"/>
    <property type="match status" value="1"/>
</dbReference>
<keyword evidence="4" id="KW-0804">Transcription</keyword>
<protein>
    <submittedName>
        <fullName evidence="6">LysR family transcriptional regulator</fullName>
    </submittedName>
</protein>
<reference evidence="6" key="2">
    <citation type="submission" date="2021-09" db="EMBL/GenBank/DDBJ databases">
        <authorList>
            <person name="Gilroy R."/>
        </authorList>
    </citation>
    <scope>NUCLEOTIDE SEQUENCE</scope>
    <source>
        <strain evidence="6">ChiGjej2B2-19336</strain>
    </source>
</reference>
<dbReference type="AlphaFoldDB" id="A0A921AXX2"/>
<evidence type="ECO:0000256" key="1">
    <source>
        <dbReference type="ARBA" id="ARBA00009437"/>
    </source>
</evidence>
<dbReference type="GO" id="GO:0003677">
    <property type="term" value="F:DNA binding"/>
    <property type="evidence" value="ECO:0007669"/>
    <property type="project" value="UniProtKB-KW"/>
</dbReference>
<keyword evidence="3" id="KW-0238">DNA-binding</keyword>
<dbReference type="RefSeq" id="WP_304123689.1">
    <property type="nucleotide sequence ID" value="NZ_DYZA01000229.1"/>
</dbReference>
<evidence type="ECO:0000313" key="7">
    <source>
        <dbReference type="Proteomes" id="UP000698963"/>
    </source>
</evidence>
<evidence type="ECO:0000313" key="6">
    <source>
        <dbReference type="EMBL" id="HJD98168.1"/>
    </source>
</evidence>
<dbReference type="EMBL" id="DYZA01000229">
    <property type="protein sequence ID" value="HJD98168.1"/>
    <property type="molecule type" value="Genomic_DNA"/>
</dbReference>
<evidence type="ECO:0000256" key="4">
    <source>
        <dbReference type="ARBA" id="ARBA00023163"/>
    </source>
</evidence>
<gene>
    <name evidence="6" type="ORF">K8W16_11050</name>
</gene>
<dbReference type="Pfam" id="PF00126">
    <property type="entry name" value="HTH_1"/>
    <property type="match status" value="1"/>
</dbReference>
<dbReference type="InterPro" id="IPR000847">
    <property type="entry name" value="LysR_HTH_N"/>
</dbReference>
<evidence type="ECO:0000259" key="5">
    <source>
        <dbReference type="PROSITE" id="PS50931"/>
    </source>
</evidence>
<dbReference type="InterPro" id="IPR005119">
    <property type="entry name" value="LysR_subst-bd"/>
</dbReference>
<dbReference type="PROSITE" id="PS50931">
    <property type="entry name" value="HTH_LYSR"/>
    <property type="match status" value="1"/>
</dbReference>
<accession>A0A921AXX2</accession>
<dbReference type="SUPFAM" id="SSF53850">
    <property type="entry name" value="Periplasmic binding protein-like II"/>
    <property type="match status" value="1"/>
</dbReference>
<reference evidence="6" key="1">
    <citation type="journal article" date="2021" name="PeerJ">
        <title>Extensive microbial diversity within the chicken gut microbiome revealed by metagenomics and culture.</title>
        <authorList>
            <person name="Gilroy R."/>
            <person name="Ravi A."/>
            <person name="Getino M."/>
            <person name="Pursley I."/>
            <person name="Horton D.L."/>
            <person name="Alikhan N.F."/>
            <person name="Baker D."/>
            <person name="Gharbi K."/>
            <person name="Hall N."/>
            <person name="Watson M."/>
            <person name="Adriaenssens E.M."/>
            <person name="Foster-Nyarko E."/>
            <person name="Jarju S."/>
            <person name="Secka A."/>
            <person name="Antonio M."/>
            <person name="Oren A."/>
            <person name="Chaudhuri R.R."/>
            <person name="La Ragione R."/>
            <person name="Hildebrand F."/>
            <person name="Pallen M.J."/>
        </authorList>
    </citation>
    <scope>NUCLEOTIDE SEQUENCE</scope>
    <source>
        <strain evidence="6">ChiGjej2B2-19336</strain>
    </source>
</reference>
<dbReference type="GO" id="GO:0003700">
    <property type="term" value="F:DNA-binding transcription factor activity"/>
    <property type="evidence" value="ECO:0007669"/>
    <property type="project" value="InterPro"/>
</dbReference>
<dbReference type="InterPro" id="IPR036388">
    <property type="entry name" value="WH-like_DNA-bd_sf"/>
</dbReference>
<dbReference type="InterPro" id="IPR036390">
    <property type="entry name" value="WH_DNA-bd_sf"/>
</dbReference>
<name>A0A921AXX2_9BACT</name>
<dbReference type="GO" id="GO:0032993">
    <property type="term" value="C:protein-DNA complex"/>
    <property type="evidence" value="ECO:0007669"/>
    <property type="project" value="TreeGrafter"/>
</dbReference>
<dbReference type="PANTHER" id="PTHR30346">
    <property type="entry name" value="TRANSCRIPTIONAL DUAL REGULATOR HCAR-RELATED"/>
    <property type="match status" value="1"/>
</dbReference>
<dbReference type="PANTHER" id="PTHR30346:SF0">
    <property type="entry name" value="HCA OPERON TRANSCRIPTIONAL ACTIVATOR HCAR"/>
    <property type="match status" value="1"/>
</dbReference>
<dbReference type="Pfam" id="PF03466">
    <property type="entry name" value="LysR_substrate"/>
    <property type="match status" value="1"/>
</dbReference>